<evidence type="ECO:0000313" key="5">
    <source>
        <dbReference type="Proteomes" id="UP001239445"/>
    </source>
</evidence>
<protein>
    <submittedName>
        <fullName evidence="4">Glycosyl hydrolase</fullName>
    </submittedName>
</protein>
<dbReference type="AlphaFoldDB" id="A0AAJ0B1C9"/>
<dbReference type="PANTHER" id="PTHR10963">
    <property type="entry name" value="GLYCOSYL HYDROLASE-RELATED"/>
    <property type="match status" value="1"/>
</dbReference>
<dbReference type="GO" id="GO:0004553">
    <property type="term" value="F:hydrolase activity, hydrolyzing O-glycosyl compounds"/>
    <property type="evidence" value="ECO:0007669"/>
    <property type="project" value="InterPro"/>
</dbReference>
<reference evidence="4" key="1">
    <citation type="submission" date="2023-06" db="EMBL/GenBank/DDBJ databases">
        <title>Genome-scale phylogeny and comparative genomics of the fungal order Sordariales.</title>
        <authorList>
            <consortium name="Lawrence Berkeley National Laboratory"/>
            <person name="Hensen N."/>
            <person name="Bonometti L."/>
            <person name="Westerberg I."/>
            <person name="Brannstrom I.O."/>
            <person name="Guillou S."/>
            <person name="Cros-Aarteil S."/>
            <person name="Calhoun S."/>
            <person name="Haridas S."/>
            <person name="Kuo A."/>
            <person name="Mondo S."/>
            <person name="Pangilinan J."/>
            <person name="Riley R."/>
            <person name="Labutti K."/>
            <person name="Andreopoulos B."/>
            <person name="Lipzen A."/>
            <person name="Chen C."/>
            <person name="Yanf M."/>
            <person name="Daum C."/>
            <person name="Ng V."/>
            <person name="Clum A."/>
            <person name="Steindorff A."/>
            <person name="Ohm R."/>
            <person name="Martin F."/>
            <person name="Silar P."/>
            <person name="Natvig D."/>
            <person name="Lalanne C."/>
            <person name="Gautier V."/>
            <person name="Ament-Velasquez S.L."/>
            <person name="Kruys A."/>
            <person name="Hutchinson M.I."/>
            <person name="Powell A.J."/>
            <person name="Barry K."/>
            <person name="Miller A.N."/>
            <person name="Grigoriev I.V."/>
            <person name="Debuchy R."/>
            <person name="Gladieux P."/>
            <person name="Thoren M.H."/>
            <person name="Johannesson H."/>
        </authorList>
    </citation>
    <scope>NUCLEOTIDE SEQUENCE</scope>
    <source>
        <strain evidence="4">PSN4</strain>
    </source>
</reference>
<keyword evidence="2" id="KW-1133">Transmembrane helix</keyword>
<dbReference type="FunFam" id="2.60.120.200:FF:000178">
    <property type="entry name" value="Glycoside hydrolase family 16 protein"/>
    <property type="match status" value="1"/>
</dbReference>
<comment type="caution">
    <text evidence="4">The sequence shown here is derived from an EMBL/GenBank/DDBJ whole genome shotgun (WGS) entry which is preliminary data.</text>
</comment>
<evidence type="ECO:0000259" key="3">
    <source>
        <dbReference type="PROSITE" id="PS51762"/>
    </source>
</evidence>
<accession>A0AAJ0B1C9</accession>
<evidence type="ECO:0000256" key="2">
    <source>
        <dbReference type="SAM" id="Phobius"/>
    </source>
</evidence>
<sequence>MSRPKRRFKSYRLQGDYEKPWLSDPKLKRTRRNTWVMIGFTVLGLAAAAVYCVFEVRSKLDMPLCLILDDDFRTLNTDVWSHEVQLDGFGTGSFDWTTTDPRNVYVDESGLHIVPTLTNETTDITNDMIYNGYTLNLTKAGGDGSCTGTKATSCAIRSNSTTGSMIPPVRSARLSTKGKKAIRYGRVEVVAKLPKGDWLWPAIWMMPEKSVYGEWPRSGEIDIMESRGNDFTYPQGGRDVYSGALHWGPSPKSDSYWRTTGVASFKRKDFSQDFHVFGLEWSEKYLYFYVDTRLTQVLYVSFSADDVFWNRGKFEGKSDNLTLYDNPWKTSNSTTGSAPFDQEFFLILNVAVGSRNGWFLDDVGGKPWLDSATNAPWTFYSNADKWLPTWGAGDERGMTVKSVRMWQQGACGSGSDL</sequence>
<dbReference type="EMBL" id="MU839851">
    <property type="protein sequence ID" value="KAK1749885.1"/>
    <property type="molecule type" value="Genomic_DNA"/>
</dbReference>
<dbReference type="InterPro" id="IPR000757">
    <property type="entry name" value="Beta-glucanase-like"/>
</dbReference>
<feature type="domain" description="GH16" evidence="3">
    <location>
        <begin position="94"/>
        <end position="411"/>
    </location>
</feature>
<evidence type="ECO:0000256" key="1">
    <source>
        <dbReference type="ARBA" id="ARBA00006865"/>
    </source>
</evidence>
<dbReference type="Proteomes" id="UP001239445">
    <property type="component" value="Unassembled WGS sequence"/>
</dbReference>
<dbReference type="Gene3D" id="2.60.120.200">
    <property type="match status" value="1"/>
</dbReference>
<keyword evidence="2" id="KW-0472">Membrane</keyword>
<proteinExistence type="inferred from homology"/>
<name>A0AAJ0B1C9_9PEZI</name>
<evidence type="ECO:0000313" key="4">
    <source>
        <dbReference type="EMBL" id="KAK1749885.1"/>
    </source>
</evidence>
<dbReference type="InterPro" id="IPR050546">
    <property type="entry name" value="Glycosyl_Hydrlase_16"/>
</dbReference>
<comment type="similarity">
    <text evidence="1">Belongs to the glycosyl hydrolase 16 family.</text>
</comment>
<keyword evidence="4" id="KW-0378">Hydrolase</keyword>
<dbReference type="PANTHER" id="PTHR10963:SF55">
    <property type="entry name" value="GLYCOSIDE HYDROLASE FAMILY 16 PROTEIN"/>
    <property type="match status" value="1"/>
</dbReference>
<dbReference type="SUPFAM" id="SSF49899">
    <property type="entry name" value="Concanavalin A-like lectins/glucanases"/>
    <property type="match status" value="1"/>
</dbReference>
<dbReference type="Pfam" id="PF00722">
    <property type="entry name" value="Glyco_hydro_16"/>
    <property type="match status" value="1"/>
</dbReference>
<feature type="transmembrane region" description="Helical" evidence="2">
    <location>
        <begin position="35"/>
        <end position="56"/>
    </location>
</feature>
<keyword evidence="2" id="KW-0812">Transmembrane</keyword>
<dbReference type="PROSITE" id="PS51762">
    <property type="entry name" value="GH16_2"/>
    <property type="match status" value="1"/>
</dbReference>
<dbReference type="InterPro" id="IPR013320">
    <property type="entry name" value="ConA-like_dom_sf"/>
</dbReference>
<gene>
    <name evidence="4" type="ORF">QBC47DRAFT_354348</name>
</gene>
<keyword evidence="5" id="KW-1185">Reference proteome</keyword>
<organism evidence="4 5">
    <name type="scientific">Echria macrotheca</name>
    <dbReference type="NCBI Taxonomy" id="438768"/>
    <lineage>
        <taxon>Eukaryota</taxon>
        <taxon>Fungi</taxon>
        <taxon>Dikarya</taxon>
        <taxon>Ascomycota</taxon>
        <taxon>Pezizomycotina</taxon>
        <taxon>Sordariomycetes</taxon>
        <taxon>Sordariomycetidae</taxon>
        <taxon>Sordariales</taxon>
        <taxon>Schizotheciaceae</taxon>
        <taxon>Echria</taxon>
    </lineage>
</organism>
<dbReference type="GO" id="GO:0005975">
    <property type="term" value="P:carbohydrate metabolic process"/>
    <property type="evidence" value="ECO:0007669"/>
    <property type="project" value="InterPro"/>
</dbReference>